<feature type="signal peptide" evidence="1">
    <location>
        <begin position="1"/>
        <end position="27"/>
    </location>
</feature>
<dbReference type="RefSeq" id="WP_182840548.1">
    <property type="nucleotide sequence ID" value="NZ_BAAABQ010000061.1"/>
</dbReference>
<evidence type="ECO:0000313" key="3">
    <source>
        <dbReference type="Proteomes" id="UP000517916"/>
    </source>
</evidence>
<protein>
    <recommendedName>
        <fullName evidence="4">Cellulase (Glycosyl hydrolase family 5)</fullName>
    </recommendedName>
</protein>
<accession>A0ABR6BYI7</accession>
<comment type="caution">
    <text evidence="2">The sequence shown here is derived from an EMBL/GenBank/DDBJ whole genome shotgun (WGS) entry which is preliminary data.</text>
</comment>
<evidence type="ECO:0008006" key="4">
    <source>
        <dbReference type="Google" id="ProtNLM"/>
    </source>
</evidence>
<evidence type="ECO:0000256" key="1">
    <source>
        <dbReference type="SAM" id="SignalP"/>
    </source>
</evidence>
<gene>
    <name evidence="2" type="ORF">BC739_009169</name>
</gene>
<dbReference type="EMBL" id="JACJID010000010">
    <property type="protein sequence ID" value="MBA8931910.1"/>
    <property type="molecule type" value="Genomic_DNA"/>
</dbReference>
<name>A0ABR6BYI7_9PSEU</name>
<evidence type="ECO:0000313" key="2">
    <source>
        <dbReference type="EMBL" id="MBA8931910.1"/>
    </source>
</evidence>
<feature type="chain" id="PRO_5045799223" description="Cellulase (Glycosyl hydrolase family 5)" evidence="1">
    <location>
        <begin position="28"/>
        <end position="332"/>
    </location>
</feature>
<proteinExistence type="predicted"/>
<keyword evidence="3" id="KW-1185">Reference proteome</keyword>
<reference evidence="2 3" key="1">
    <citation type="submission" date="2020-08" db="EMBL/GenBank/DDBJ databases">
        <title>Genomic Encyclopedia of Archaeal and Bacterial Type Strains, Phase II (KMG-II): from individual species to whole genera.</title>
        <authorList>
            <person name="Goeker M."/>
        </authorList>
    </citation>
    <scope>NUCLEOTIDE SEQUENCE [LARGE SCALE GENOMIC DNA]</scope>
    <source>
        <strain evidence="2 3">DSM 43850</strain>
    </source>
</reference>
<sequence>MSRSARPRATALLAVLALAATTATQCAGPEPLGWTRETGGSNYDFYGLAGRCDREGFGVINGFARGRDTITAQLAQMYRAGQRRLRIGVFHHRGPDTGTIMDSTGGDLSPANRRNLADLLAAVRAAGFAEVEVAMQPSDENHPDWSHWREDLYQENWNLVANLRPVIAAAGIPYRIDLLNEGSPMSTEPALRRYAQRLWQDYTANFGKADTVGFSMTVWIADRATQLAAVYGDNPPEVFDVHLYGDAHNGDERTQFVDADRKMRELGYTQDWIIGEAYFDDRAAARGIAQAIAQTGRTVRYLAQWPLTRARSCADVDVAAPIAFEAYGRLPR</sequence>
<organism evidence="2 3">
    <name type="scientific">Kutzneria viridogrisea</name>
    <dbReference type="NCBI Taxonomy" id="47990"/>
    <lineage>
        <taxon>Bacteria</taxon>
        <taxon>Bacillati</taxon>
        <taxon>Actinomycetota</taxon>
        <taxon>Actinomycetes</taxon>
        <taxon>Pseudonocardiales</taxon>
        <taxon>Pseudonocardiaceae</taxon>
        <taxon>Kutzneria</taxon>
    </lineage>
</organism>
<dbReference type="Proteomes" id="UP000517916">
    <property type="component" value="Unassembled WGS sequence"/>
</dbReference>
<keyword evidence="1" id="KW-0732">Signal</keyword>